<sequence>MANKRSKSAGSPERTLLSQLKSAARTTPSLIAQGVEPEIISSRKLIRFPFSLTTGDAVAYLRIEDETLVLKMRAFNKASKQALRRVLLGAARLVPLPNEHHVLATFDQDTAPKRIMKSVAAWIQTVTEEAELRQQLGAGEKTPGENDVYGFWADVRSNFGDQIGPWLVQELTGRRMINSRYSKIDHGRMTATVGSIIHMLPTSATSEAEIWGAGLMRKLGQEEREGLEKISSVTVHAVRGKLTRELLIEQLGWDVPEIYGDPALLCPRFYTPEPRPQAEGKISFVPHFKHIEHHAGDAAAFQNAVDTKTEEAVHVVDVHGDLRDVISQIAASKVCISSSLHGIIIAQAYGVPWVWLYAPDRNIGGARFKFDDFFSTLADPETVASHSASVDEFLTLPFAQLAEQAALPALGIDLDALQNAFPLQSAKNPVAPLQPRFRWNKISAEERFMADVRAAYRIAHP</sequence>
<organism evidence="2 3">
    <name type="scientific">Nesterenkonia sedimenti</name>
    <dbReference type="NCBI Taxonomy" id="1463632"/>
    <lineage>
        <taxon>Bacteria</taxon>
        <taxon>Bacillati</taxon>
        <taxon>Actinomycetota</taxon>
        <taxon>Actinomycetes</taxon>
        <taxon>Micrococcales</taxon>
        <taxon>Micrococcaceae</taxon>
        <taxon>Nesterenkonia</taxon>
    </lineage>
</organism>
<evidence type="ECO:0000313" key="2">
    <source>
        <dbReference type="EMBL" id="NLS11067.1"/>
    </source>
</evidence>
<evidence type="ECO:0000313" key="3">
    <source>
        <dbReference type="Proteomes" id="UP000523139"/>
    </source>
</evidence>
<gene>
    <name evidence="2" type="ORF">HGQ17_13895</name>
</gene>
<name>A0A7X8TLP4_9MICC</name>
<accession>A0A7X8TLP4</accession>
<evidence type="ECO:0000259" key="1">
    <source>
        <dbReference type="Pfam" id="PF04230"/>
    </source>
</evidence>
<dbReference type="GO" id="GO:0016740">
    <property type="term" value="F:transferase activity"/>
    <property type="evidence" value="ECO:0007669"/>
    <property type="project" value="UniProtKB-KW"/>
</dbReference>
<dbReference type="Proteomes" id="UP000523139">
    <property type="component" value="Unassembled WGS sequence"/>
</dbReference>
<proteinExistence type="predicted"/>
<reference evidence="2 3" key="1">
    <citation type="submission" date="2020-04" db="EMBL/GenBank/DDBJ databases">
        <title>Nesterenkonia sp. nov., isolated from marine sediment.</title>
        <authorList>
            <person name="Zhang G."/>
        </authorList>
    </citation>
    <scope>NUCLEOTIDE SEQUENCE [LARGE SCALE GENOMIC DNA]</scope>
    <source>
        <strain evidence="2 3">MY13</strain>
    </source>
</reference>
<protein>
    <submittedName>
        <fullName evidence="2">Polysaccharide pyruvyl transferase family protein</fullName>
    </submittedName>
</protein>
<dbReference type="InterPro" id="IPR007345">
    <property type="entry name" value="Polysacch_pyruvyl_Trfase"/>
</dbReference>
<comment type="caution">
    <text evidence="2">The sequence shown here is derived from an EMBL/GenBank/DDBJ whole genome shotgun (WGS) entry which is preliminary data.</text>
</comment>
<dbReference type="AlphaFoldDB" id="A0A7X8TLP4"/>
<dbReference type="Pfam" id="PF04230">
    <property type="entry name" value="PS_pyruv_trans"/>
    <property type="match status" value="1"/>
</dbReference>
<keyword evidence="2" id="KW-0808">Transferase</keyword>
<feature type="domain" description="Polysaccharide pyruvyl transferase" evidence="1">
    <location>
        <begin position="221"/>
        <end position="357"/>
    </location>
</feature>
<dbReference type="EMBL" id="JABAHY010000021">
    <property type="protein sequence ID" value="NLS11067.1"/>
    <property type="molecule type" value="Genomic_DNA"/>
</dbReference>
<keyword evidence="3" id="KW-1185">Reference proteome</keyword>
<dbReference type="RefSeq" id="WP_168888552.1">
    <property type="nucleotide sequence ID" value="NZ_JABAHY010000021.1"/>
</dbReference>